<keyword evidence="12" id="KW-1185">Reference proteome</keyword>
<evidence type="ECO:0000256" key="2">
    <source>
        <dbReference type="ARBA" id="ARBA00006490"/>
    </source>
</evidence>
<dbReference type="EMBL" id="WKJJ01000038">
    <property type="protein sequence ID" value="MRV76668.1"/>
    <property type="molecule type" value="Genomic_DNA"/>
</dbReference>
<keyword evidence="5" id="KW-0663">Pyridoxal phosphate</keyword>
<gene>
    <name evidence="11" type="ORF">GJ700_33640</name>
</gene>
<dbReference type="SMART" id="SM00450">
    <property type="entry name" value="RHOD"/>
    <property type="match status" value="1"/>
</dbReference>
<dbReference type="InterPro" id="IPR015421">
    <property type="entry name" value="PyrdxlP-dep_Trfase_major"/>
</dbReference>
<dbReference type="GO" id="GO:0031071">
    <property type="term" value="F:cysteine desulfurase activity"/>
    <property type="evidence" value="ECO:0007669"/>
    <property type="project" value="UniProtKB-EC"/>
</dbReference>
<dbReference type="RefSeq" id="WP_154382399.1">
    <property type="nucleotide sequence ID" value="NZ_WKJJ01000038.1"/>
</dbReference>
<keyword evidence="6" id="KW-0408">Iron</keyword>
<dbReference type="PROSITE" id="PS50206">
    <property type="entry name" value="RHODANESE_3"/>
    <property type="match status" value="1"/>
</dbReference>
<dbReference type="Gene3D" id="1.10.260.50">
    <property type="match status" value="1"/>
</dbReference>
<dbReference type="InterPro" id="IPR015422">
    <property type="entry name" value="PyrdxlP-dep_Trfase_small"/>
</dbReference>
<keyword evidence="11" id="KW-0032">Aminotransferase</keyword>
<dbReference type="InterPro" id="IPR015424">
    <property type="entry name" value="PyrdxlP-dep_Trfase"/>
</dbReference>
<dbReference type="PANTHER" id="PTHR11601">
    <property type="entry name" value="CYSTEINE DESULFURYLASE FAMILY MEMBER"/>
    <property type="match status" value="1"/>
</dbReference>
<keyword evidence="11" id="KW-0808">Transferase</keyword>
<reference evidence="11 12" key="1">
    <citation type="submission" date="2019-11" db="EMBL/GenBank/DDBJ databases">
        <title>Novel species isolated from a subtropical stream in China.</title>
        <authorList>
            <person name="Lu H."/>
        </authorList>
    </citation>
    <scope>NUCLEOTIDE SEQUENCE [LARGE SCALE GENOMIC DNA]</scope>
    <source>
        <strain evidence="11 12">FT92W</strain>
    </source>
</reference>
<dbReference type="InterPro" id="IPR001763">
    <property type="entry name" value="Rhodanese-like_dom"/>
</dbReference>
<dbReference type="InterPro" id="IPR000192">
    <property type="entry name" value="Aminotrans_V_dom"/>
</dbReference>
<dbReference type="Gene3D" id="3.90.1150.10">
    <property type="entry name" value="Aspartate Aminotransferase, domain 1"/>
    <property type="match status" value="1"/>
</dbReference>
<dbReference type="Gene3D" id="3.40.250.10">
    <property type="entry name" value="Rhodanese-like domain"/>
    <property type="match status" value="1"/>
</dbReference>
<evidence type="ECO:0000256" key="4">
    <source>
        <dbReference type="ARBA" id="ARBA00022723"/>
    </source>
</evidence>
<dbReference type="GO" id="GO:0051536">
    <property type="term" value="F:iron-sulfur cluster binding"/>
    <property type="evidence" value="ECO:0007669"/>
    <property type="project" value="UniProtKB-KW"/>
</dbReference>
<name>A0A7X2LX35_9BURK</name>
<evidence type="ECO:0000256" key="9">
    <source>
        <dbReference type="RuleBase" id="RU004504"/>
    </source>
</evidence>
<evidence type="ECO:0000256" key="7">
    <source>
        <dbReference type="ARBA" id="ARBA00023014"/>
    </source>
</evidence>
<dbReference type="EC" id="2.8.1.7" evidence="3"/>
<comment type="similarity">
    <text evidence="2">Belongs to the class-V pyridoxal-phosphate-dependent aminotransferase family. NifS/IscS subfamily.</text>
</comment>
<dbReference type="CDD" id="cd00158">
    <property type="entry name" value="RHOD"/>
    <property type="match status" value="1"/>
</dbReference>
<evidence type="ECO:0000259" key="10">
    <source>
        <dbReference type="PROSITE" id="PS50206"/>
    </source>
</evidence>
<comment type="cofactor">
    <cofactor evidence="1 9">
        <name>pyridoxal 5'-phosphate</name>
        <dbReference type="ChEBI" id="CHEBI:597326"/>
    </cofactor>
</comment>
<dbReference type="AlphaFoldDB" id="A0A7X2LX35"/>
<dbReference type="Proteomes" id="UP000446768">
    <property type="component" value="Unassembled WGS sequence"/>
</dbReference>
<protein>
    <recommendedName>
        <fullName evidence="3">cysteine desulfurase</fullName>
        <ecNumber evidence="3">2.8.1.7</ecNumber>
    </recommendedName>
</protein>
<organism evidence="11 12">
    <name type="scientific">Pseudoduganella rivuli</name>
    <dbReference type="NCBI Taxonomy" id="2666085"/>
    <lineage>
        <taxon>Bacteria</taxon>
        <taxon>Pseudomonadati</taxon>
        <taxon>Pseudomonadota</taxon>
        <taxon>Betaproteobacteria</taxon>
        <taxon>Burkholderiales</taxon>
        <taxon>Oxalobacteraceae</taxon>
        <taxon>Telluria group</taxon>
        <taxon>Pseudoduganella</taxon>
    </lineage>
</organism>
<evidence type="ECO:0000256" key="5">
    <source>
        <dbReference type="ARBA" id="ARBA00022898"/>
    </source>
</evidence>
<evidence type="ECO:0000256" key="8">
    <source>
        <dbReference type="ARBA" id="ARBA00050776"/>
    </source>
</evidence>
<keyword evidence="4" id="KW-0479">Metal-binding</keyword>
<dbReference type="InterPro" id="IPR036873">
    <property type="entry name" value="Rhodanese-like_dom_sf"/>
</dbReference>
<dbReference type="GO" id="GO:0046872">
    <property type="term" value="F:metal ion binding"/>
    <property type="evidence" value="ECO:0007669"/>
    <property type="project" value="UniProtKB-KW"/>
</dbReference>
<dbReference type="GO" id="GO:0008483">
    <property type="term" value="F:transaminase activity"/>
    <property type="evidence" value="ECO:0007669"/>
    <property type="project" value="UniProtKB-KW"/>
</dbReference>
<sequence length="674" mass="70557">MTSEIYLDGNATSPVLPAAIDAAVHAMQVCYGNPSSTHTTGLQARALLDSARARARRVIGAGGGHVMFNSGATEGIQTAVLSALCALRARRDSGEPIGTLLVYGATEHKAVPQSLAHWNAVLGLNLQLVALPVDGDGLHDLDALRRLAPQAAMVCTMAANNETGVLSDIAGVEAVLEETACSAYWMVDCVQALGKFRLQLAKSRIDYAPFSGHKLYAPKGIGMLYVRDGAPYTPLIVGGGQEGALRSGTENMAGIAALDAVLAALEQGGVFRTHDQLYDFRDRLAATLRRAWPGIVFNAPLEHALPTTLNFSVPGLTSRELMDVFDAAGVRVSSGSACSSNKAAPSYVLEAMGIPAWRSGSAIRMSFGPLVDDATITRACERIERCGAILNAGGKSHDATAPYVLQLGSGADCSWLVFDGASHSCVVIDPHPEHEDRIAAHVAQHGCRVLASLTTAPRPGAVTLDTDSYGWPHGTDVLLFGGQRLQRADCGGGAQAYLLGTDTGGELSRAAVHHAFIGNAAPQQLAAFVHDDTLLCAARDEHLPLCHSLRATRRQPGDMDNGMHLDHGALRALLALHPNALLVDVREGGEHAASGIGAPAAGPDGRTVVNVPLGRLTSHIGAWLHSGVPLVFCCRSGARSARAAACLRRLGHPHAYDLAGGMALTMWPALPHAA</sequence>
<dbReference type="Pfam" id="PF00266">
    <property type="entry name" value="Aminotran_5"/>
    <property type="match status" value="1"/>
</dbReference>
<dbReference type="PANTHER" id="PTHR11601:SF34">
    <property type="entry name" value="CYSTEINE DESULFURASE"/>
    <property type="match status" value="1"/>
</dbReference>
<dbReference type="SUPFAM" id="SSF52821">
    <property type="entry name" value="Rhodanese/Cell cycle control phosphatase"/>
    <property type="match status" value="1"/>
</dbReference>
<accession>A0A7X2LX35</accession>
<evidence type="ECO:0000256" key="3">
    <source>
        <dbReference type="ARBA" id="ARBA00012239"/>
    </source>
</evidence>
<evidence type="ECO:0000256" key="6">
    <source>
        <dbReference type="ARBA" id="ARBA00023004"/>
    </source>
</evidence>
<feature type="domain" description="Rhodanese" evidence="10">
    <location>
        <begin position="576"/>
        <end position="668"/>
    </location>
</feature>
<comment type="caution">
    <text evidence="11">The sequence shown here is derived from an EMBL/GenBank/DDBJ whole genome shotgun (WGS) entry which is preliminary data.</text>
</comment>
<dbReference type="PROSITE" id="PS00595">
    <property type="entry name" value="AA_TRANSFER_CLASS_5"/>
    <property type="match status" value="1"/>
</dbReference>
<evidence type="ECO:0000256" key="1">
    <source>
        <dbReference type="ARBA" id="ARBA00001933"/>
    </source>
</evidence>
<evidence type="ECO:0000313" key="12">
    <source>
        <dbReference type="Proteomes" id="UP000446768"/>
    </source>
</evidence>
<comment type="catalytic activity">
    <reaction evidence="8">
        <text>(sulfur carrier)-H + L-cysteine = (sulfur carrier)-SH + L-alanine</text>
        <dbReference type="Rhea" id="RHEA:43892"/>
        <dbReference type="Rhea" id="RHEA-COMP:14737"/>
        <dbReference type="Rhea" id="RHEA-COMP:14739"/>
        <dbReference type="ChEBI" id="CHEBI:29917"/>
        <dbReference type="ChEBI" id="CHEBI:35235"/>
        <dbReference type="ChEBI" id="CHEBI:57972"/>
        <dbReference type="ChEBI" id="CHEBI:64428"/>
        <dbReference type="EC" id="2.8.1.7"/>
    </reaction>
</comment>
<dbReference type="Gene3D" id="3.40.640.10">
    <property type="entry name" value="Type I PLP-dependent aspartate aminotransferase-like (Major domain)"/>
    <property type="match status" value="1"/>
</dbReference>
<dbReference type="InterPro" id="IPR020578">
    <property type="entry name" value="Aminotrans_V_PyrdxlP_BS"/>
</dbReference>
<evidence type="ECO:0000313" key="11">
    <source>
        <dbReference type="EMBL" id="MRV76668.1"/>
    </source>
</evidence>
<keyword evidence="7" id="KW-0411">Iron-sulfur</keyword>
<proteinExistence type="inferred from homology"/>
<dbReference type="Pfam" id="PF00581">
    <property type="entry name" value="Rhodanese"/>
    <property type="match status" value="1"/>
</dbReference>
<dbReference type="SUPFAM" id="SSF53383">
    <property type="entry name" value="PLP-dependent transferases"/>
    <property type="match status" value="1"/>
</dbReference>